<name>A0A0D6LPC9_9BILA</name>
<reference evidence="1 2" key="1">
    <citation type="submission" date="2013-05" db="EMBL/GenBank/DDBJ databases">
        <title>Draft genome of the parasitic nematode Anyclostoma ceylanicum.</title>
        <authorList>
            <person name="Mitreva M."/>
        </authorList>
    </citation>
    <scope>NUCLEOTIDE SEQUENCE [LARGE SCALE GENOMIC DNA]</scope>
</reference>
<sequence length="75" mass="8313">STNETTTPADSDETARVLLLQTEWGISGADVAVYPPHHTISTSQIQVGKLCRVMWSPASRIGPQYLRIKRQMDDS</sequence>
<evidence type="ECO:0000313" key="2">
    <source>
        <dbReference type="Proteomes" id="UP000054495"/>
    </source>
</evidence>
<protein>
    <submittedName>
        <fullName evidence="1">Uncharacterized protein</fullName>
    </submittedName>
</protein>
<organism evidence="1 2">
    <name type="scientific">Ancylostoma ceylanicum</name>
    <dbReference type="NCBI Taxonomy" id="53326"/>
    <lineage>
        <taxon>Eukaryota</taxon>
        <taxon>Metazoa</taxon>
        <taxon>Ecdysozoa</taxon>
        <taxon>Nematoda</taxon>
        <taxon>Chromadorea</taxon>
        <taxon>Rhabditida</taxon>
        <taxon>Rhabditina</taxon>
        <taxon>Rhabditomorpha</taxon>
        <taxon>Strongyloidea</taxon>
        <taxon>Ancylostomatidae</taxon>
        <taxon>Ancylostomatinae</taxon>
        <taxon>Ancylostoma</taxon>
    </lineage>
</organism>
<proteinExistence type="predicted"/>
<dbReference type="AlphaFoldDB" id="A0A0D6LPC9"/>
<dbReference type="EMBL" id="KE125008">
    <property type="protein sequence ID" value="EPB73073.1"/>
    <property type="molecule type" value="Genomic_DNA"/>
</dbReference>
<dbReference type="Proteomes" id="UP000054495">
    <property type="component" value="Unassembled WGS sequence"/>
</dbReference>
<evidence type="ECO:0000313" key="1">
    <source>
        <dbReference type="EMBL" id="EPB73073.1"/>
    </source>
</evidence>
<gene>
    <name evidence="1" type="ORF">ANCCEY_07847</name>
</gene>
<feature type="non-terminal residue" evidence="1">
    <location>
        <position position="1"/>
    </location>
</feature>
<accession>A0A0D6LPC9</accession>
<keyword evidence="2" id="KW-1185">Reference proteome</keyword>